<feature type="non-terminal residue" evidence="6">
    <location>
        <position position="1"/>
    </location>
</feature>
<gene>
    <name evidence="6" type="primary">GT6-2</name>
    <name evidence="6" type="ORF">SDJN03_14139</name>
</gene>
<keyword evidence="3 4" id="KW-0808">Transferase</keyword>
<accession>A0AAV6N5X4</accession>
<reference evidence="6 7" key="1">
    <citation type="journal article" date="2021" name="Hortic Res">
        <title>The domestication of Cucurbita argyrosperma as revealed by the genome of its wild relative.</title>
        <authorList>
            <person name="Barrera-Redondo J."/>
            <person name="Sanchez-de la Vega G."/>
            <person name="Aguirre-Liguori J.A."/>
            <person name="Castellanos-Morales G."/>
            <person name="Gutierrez-Guerrero Y.T."/>
            <person name="Aguirre-Dugua X."/>
            <person name="Aguirre-Planter E."/>
            <person name="Tenaillon M.I."/>
            <person name="Lira-Saade R."/>
            <person name="Eguiarte L.E."/>
        </authorList>
    </citation>
    <scope>NUCLEOTIDE SEQUENCE [LARGE SCALE GENOMIC DNA]</scope>
    <source>
        <strain evidence="6">JBR-2021</strain>
    </source>
</reference>
<dbReference type="Pfam" id="PF00201">
    <property type="entry name" value="UDPGT"/>
    <property type="match status" value="1"/>
</dbReference>
<name>A0AAV6N5X4_9ROSI</name>
<evidence type="ECO:0000313" key="6">
    <source>
        <dbReference type="EMBL" id="KAG6591793.1"/>
    </source>
</evidence>
<keyword evidence="7" id="KW-1185">Reference proteome</keyword>
<dbReference type="CDD" id="cd03784">
    <property type="entry name" value="GT1_Gtf-like"/>
    <property type="match status" value="1"/>
</dbReference>
<evidence type="ECO:0000256" key="3">
    <source>
        <dbReference type="ARBA" id="ARBA00022679"/>
    </source>
</evidence>
<proteinExistence type="inferred from homology"/>
<protein>
    <recommendedName>
        <fullName evidence="5">Glycosyltransferase</fullName>
        <ecNumber evidence="5">2.4.1.-</ecNumber>
    </recommendedName>
</protein>
<evidence type="ECO:0000256" key="2">
    <source>
        <dbReference type="ARBA" id="ARBA00009995"/>
    </source>
</evidence>
<dbReference type="EC" id="2.4.1.-" evidence="5"/>
<comment type="similarity">
    <text evidence="2 4">Belongs to the UDP-glycosyltransferase family.</text>
</comment>
<dbReference type="EMBL" id="JAGKQH010000009">
    <property type="protein sequence ID" value="KAG6591793.1"/>
    <property type="molecule type" value="Genomic_DNA"/>
</dbReference>
<dbReference type="PROSITE" id="PS00375">
    <property type="entry name" value="UDPGT"/>
    <property type="match status" value="1"/>
</dbReference>
<evidence type="ECO:0000313" key="7">
    <source>
        <dbReference type="Proteomes" id="UP000685013"/>
    </source>
</evidence>
<evidence type="ECO:0000256" key="1">
    <source>
        <dbReference type="ARBA" id="ARBA00004721"/>
    </source>
</evidence>
<evidence type="ECO:0000256" key="5">
    <source>
        <dbReference type="RuleBase" id="RU362057"/>
    </source>
</evidence>
<dbReference type="InterPro" id="IPR050481">
    <property type="entry name" value="UDP-glycosyltransf_plant"/>
</dbReference>
<comment type="caution">
    <text evidence="6">The sequence shown here is derived from an EMBL/GenBank/DDBJ whole genome shotgun (WGS) entry which is preliminary data.</text>
</comment>
<dbReference type="InterPro" id="IPR035595">
    <property type="entry name" value="UDP_glycos_trans_CS"/>
</dbReference>
<dbReference type="InterPro" id="IPR002213">
    <property type="entry name" value="UDP_glucos_trans"/>
</dbReference>
<dbReference type="AlphaFoldDB" id="A0AAV6N5X4"/>
<sequence>METAELVFVPSSGVGHLVSTIKFVTQFLDRHRRFNATILVMKYPFTPTPTDGISDPPPPTAAVSPATSRIRVIHLPNPPDPPSRQILSQSFEKYYSLYIESYKALVKNAISDIAVPVVGLVLDLFCSSMIDVGNELGVDSYIFFTSGAGFLGSMFHIETRDRQIGVEFDKSEADSIIPYFAHPVPMGALPQFAFNGGGGFSSMALHARNFKESKGIIVNTFAELEPYTLSSLSEDGIPPIYTVGPVLDLESENRPTPDENQSKEIRVWLDNQPPSSVVFLCFGSRGCFTPAQVMEVAKGLESSGVRFLWSLRRPPPPHKKFELPSDYTDLNDVLPEGFQERVKEKGRVCGWVRQVDVLAHRAIGGFVSHCGWNSVLESIWHAVPLVAWPQYAEQQINAFVLVRELKLAVEMKIDYHRDCGYLVTADQIEKAIRCLMADDDAAGEEVRKRMKEISRKSRNAVIHGGSSYISFQNLIDTMLA</sequence>
<dbReference type="PANTHER" id="PTHR48048:SF45">
    <property type="entry name" value="GLYCOSYLTRANSFERASE"/>
    <property type="match status" value="1"/>
</dbReference>
<dbReference type="GO" id="GO:0035251">
    <property type="term" value="F:UDP-glucosyltransferase activity"/>
    <property type="evidence" value="ECO:0007669"/>
    <property type="project" value="InterPro"/>
</dbReference>
<comment type="pathway">
    <text evidence="1">Secondary metabolite biosynthesis; terpenoid biosynthesis.</text>
</comment>
<dbReference type="FunFam" id="3.40.50.2000:FF:000056">
    <property type="entry name" value="Glycosyltransferase"/>
    <property type="match status" value="1"/>
</dbReference>
<organism evidence="6 7">
    <name type="scientific">Cucurbita argyrosperma subsp. sororia</name>
    <dbReference type="NCBI Taxonomy" id="37648"/>
    <lineage>
        <taxon>Eukaryota</taxon>
        <taxon>Viridiplantae</taxon>
        <taxon>Streptophyta</taxon>
        <taxon>Embryophyta</taxon>
        <taxon>Tracheophyta</taxon>
        <taxon>Spermatophyta</taxon>
        <taxon>Magnoliopsida</taxon>
        <taxon>eudicotyledons</taxon>
        <taxon>Gunneridae</taxon>
        <taxon>Pentapetalae</taxon>
        <taxon>rosids</taxon>
        <taxon>fabids</taxon>
        <taxon>Cucurbitales</taxon>
        <taxon>Cucurbitaceae</taxon>
        <taxon>Cucurbiteae</taxon>
        <taxon>Cucurbita</taxon>
    </lineage>
</organism>
<dbReference type="Proteomes" id="UP000685013">
    <property type="component" value="Chromosome 9"/>
</dbReference>
<keyword evidence="4" id="KW-0328">Glycosyltransferase</keyword>
<dbReference type="PANTHER" id="PTHR48048">
    <property type="entry name" value="GLYCOSYLTRANSFERASE"/>
    <property type="match status" value="1"/>
</dbReference>
<evidence type="ECO:0000256" key="4">
    <source>
        <dbReference type="RuleBase" id="RU003718"/>
    </source>
</evidence>